<feature type="transmembrane region" description="Helical" evidence="1">
    <location>
        <begin position="36"/>
        <end position="56"/>
    </location>
</feature>
<evidence type="ECO:0000256" key="1">
    <source>
        <dbReference type="SAM" id="Phobius"/>
    </source>
</evidence>
<keyword evidence="3" id="KW-1185">Reference proteome</keyword>
<dbReference type="Proteomes" id="UP000198854">
    <property type="component" value="Unassembled WGS sequence"/>
</dbReference>
<accession>A0A1G8A5H9</accession>
<gene>
    <name evidence="2" type="ORF">SAMN04488136_109153</name>
</gene>
<proteinExistence type="predicted"/>
<evidence type="ECO:0000313" key="2">
    <source>
        <dbReference type="EMBL" id="SDH16131.1"/>
    </source>
</evidence>
<dbReference type="EMBL" id="FNDD01000009">
    <property type="protein sequence ID" value="SDH16131.1"/>
    <property type="molecule type" value="Genomic_DNA"/>
</dbReference>
<reference evidence="2 3" key="1">
    <citation type="submission" date="2016-10" db="EMBL/GenBank/DDBJ databases">
        <authorList>
            <person name="de Groot N.N."/>
        </authorList>
    </citation>
    <scope>NUCLEOTIDE SEQUENCE [LARGE SCALE GENOMIC DNA]</scope>
    <source>
        <strain evidence="2 3">CGMCC 1.10228</strain>
    </source>
</reference>
<feature type="transmembrane region" description="Helical" evidence="1">
    <location>
        <begin position="12"/>
        <end position="30"/>
    </location>
</feature>
<keyword evidence="1" id="KW-1133">Transmembrane helix</keyword>
<sequence length="89" mass="10321">MSIKDHKFNTYIPLVLISLGWHWFFFPISSGEDSGLGTFFVEAYVIAPLGTIWGFCFSLIRKLWGWISIFTAIGIIPELVFFLKPEWLF</sequence>
<evidence type="ECO:0000313" key="3">
    <source>
        <dbReference type="Proteomes" id="UP000198854"/>
    </source>
</evidence>
<name>A0A1G8A5H9_9VIBR</name>
<dbReference type="RefSeq" id="WP_093272829.1">
    <property type="nucleotide sequence ID" value="NZ_FNDD01000009.1"/>
</dbReference>
<keyword evidence="1" id="KW-0812">Transmembrane</keyword>
<organism evidence="2 3">
    <name type="scientific">Vibrio xiamenensis</name>
    <dbReference type="NCBI Taxonomy" id="861298"/>
    <lineage>
        <taxon>Bacteria</taxon>
        <taxon>Pseudomonadati</taxon>
        <taxon>Pseudomonadota</taxon>
        <taxon>Gammaproteobacteria</taxon>
        <taxon>Vibrionales</taxon>
        <taxon>Vibrionaceae</taxon>
        <taxon>Vibrio</taxon>
    </lineage>
</organism>
<keyword evidence="1" id="KW-0472">Membrane</keyword>
<dbReference type="AlphaFoldDB" id="A0A1G8A5H9"/>
<protein>
    <submittedName>
        <fullName evidence="2">Uncharacterized protein</fullName>
    </submittedName>
</protein>
<feature type="transmembrane region" description="Helical" evidence="1">
    <location>
        <begin position="63"/>
        <end position="83"/>
    </location>
</feature>